<sequence length="167" mass="18915">MTAPEPQAPSDASQLYKTLLATATEFVHCQDRDETQSTRMNLERVRAIRSTNFLHSFGHNTLVSANPALQGEFTVDSFLAHVTKMMSKLETWDMRISDIVVDETRKMCVVRVSYFMKPYGAEQPVENDLIWWLWIEEGGKRVMKAVEFVDGVATGRIGELLMAGVNK</sequence>
<protein>
    <recommendedName>
        <fullName evidence="3">SnoaL-like domain-containing protein</fullName>
    </recommendedName>
</protein>
<reference evidence="1 2" key="1">
    <citation type="submission" date="2024-02" db="EMBL/GenBank/DDBJ databases">
        <title>De novo assembly and annotation of 12 fungi associated with fruit tree decline syndrome in Ontario, Canada.</title>
        <authorList>
            <person name="Sulman M."/>
            <person name="Ellouze W."/>
            <person name="Ilyukhin E."/>
        </authorList>
    </citation>
    <scope>NUCLEOTIDE SEQUENCE [LARGE SCALE GENOMIC DNA]</scope>
    <source>
        <strain evidence="1 2">M42-189</strain>
    </source>
</reference>
<dbReference type="Proteomes" id="UP001521785">
    <property type="component" value="Unassembled WGS sequence"/>
</dbReference>
<name>A0ABR3QK14_9PLEO</name>
<comment type="caution">
    <text evidence="1">The sequence shown here is derived from an EMBL/GenBank/DDBJ whole genome shotgun (WGS) entry which is preliminary data.</text>
</comment>
<dbReference type="EMBL" id="JAKJXO020000021">
    <property type="protein sequence ID" value="KAL1592278.1"/>
    <property type="molecule type" value="Genomic_DNA"/>
</dbReference>
<accession>A0ABR3QK14</accession>
<evidence type="ECO:0000313" key="2">
    <source>
        <dbReference type="Proteomes" id="UP001521785"/>
    </source>
</evidence>
<proteinExistence type="predicted"/>
<keyword evidence="2" id="KW-1185">Reference proteome</keyword>
<evidence type="ECO:0000313" key="1">
    <source>
        <dbReference type="EMBL" id="KAL1592278.1"/>
    </source>
</evidence>
<evidence type="ECO:0008006" key="3">
    <source>
        <dbReference type="Google" id="ProtNLM"/>
    </source>
</evidence>
<organism evidence="1 2">
    <name type="scientific">Paraconiothyrium brasiliense</name>
    <dbReference type="NCBI Taxonomy" id="300254"/>
    <lineage>
        <taxon>Eukaryota</taxon>
        <taxon>Fungi</taxon>
        <taxon>Dikarya</taxon>
        <taxon>Ascomycota</taxon>
        <taxon>Pezizomycotina</taxon>
        <taxon>Dothideomycetes</taxon>
        <taxon>Pleosporomycetidae</taxon>
        <taxon>Pleosporales</taxon>
        <taxon>Massarineae</taxon>
        <taxon>Didymosphaeriaceae</taxon>
        <taxon>Paraconiothyrium</taxon>
    </lineage>
</organism>
<gene>
    <name evidence="1" type="ORF">SLS60_011355</name>
</gene>